<evidence type="ECO:0000256" key="1">
    <source>
        <dbReference type="ARBA" id="ARBA00023152"/>
    </source>
</evidence>
<sequence length="336" mass="38362">MFLLVLVSRKHPFAFLALIVALVAYAPPHERPSRSHHPNPRHHHPNMPSQRWVFKAQHGFFTHDSDPESWDFRATTLPFLGISPRQYTTDPAFDPSGEKTQWQRLEHFVRAMNAANPAQQRWRIIYLIRHGEGVHNVKEKEVGRAEWGRHWAKVCGDGSAIWEDAELTSEGVQQAEKIAMLFRTGEVPLPDVIFSSPLRRCLRTTEIVYGDVLGRRRRVVKEKLRERLGVHTCDRRSGRSYIASAYPAFEIEDGFTEEDELWKADVRESLDEHIVRATQLLETLFEHEDDGIIMSLTAHSGAIMALFGATGWRKIPVAAGAVYPLLVVAEKDYGET</sequence>
<evidence type="ECO:0000256" key="2">
    <source>
        <dbReference type="ARBA" id="ARBA00023235"/>
    </source>
</evidence>
<dbReference type="AlphaFoldDB" id="A0A9P4P5R7"/>
<dbReference type="InterPro" id="IPR050275">
    <property type="entry name" value="PGM_Phosphatase"/>
</dbReference>
<evidence type="ECO:0000313" key="5">
    <source>
        <dbReference type="EMBL" id="KAF2437956.1"/>
    </source>
</evidence>
<dbReference type="EMBL" id="MU001514">
    <property type="protein sequence ID" value="KAF2437956.1"/>
    <property type="molecule type" value="Genomic_DNA"/>
</dbReference>
<feature type="region of interest" description="Disordered" evidence="3">
    <location>
        <begin position="29"/>
        <end position="48"/>
    </location>
</feature>
<proteinExistence type="predicted"/>
<dbReference type="Pfam" id="PF00300">
    <property type="entry name" value="His_Phos_1"/>
    <property type="match status" value="1"/>
</dbReference>
<keyword evidence="6" id="KW-1185">Reference proteome</keyword>
<keyword evidence="1" id="KW-0324">Glycolysis</keyword>
<keyword evidence="4" id="KW-0732">Signal</keyword>
<dbReference type="InterPro" id="IPR001345">
    <property type="entry name" value="PG/BPGM_mutase_AS"/>
</dbReference>
<dbReference type="PANTHER" id="PTHR48100">
    <property type="entry name" value="BROAD-SPECIFICITY PHOSPHATASE YOR283W-RELATED"/>
    <property type="match status" value="1"/>
</dbReference>
<dbReference type="Proteomes" id="UP000799764">
    <property type="component" value="Unassembled WGS sequence"/>
</dbReference>
<feature type="chain" id="PRO_5040347247" evidence="4">
    <location>
        <begin position="26"/>
        <end position="336"/>
    </location>
</feature>
<evidence type="ECO:0000313" key="6">
    <source>
        <dbReference type="Proteomes" id="UP000799764"/>
    </source>
</evidence>
<reference evidence="5" key="1">
    <citation type="journal article" date="2020" name="Stud. Mycol.">
        <title>101 Dothideomycetes genomes: a test case for predicting lifestyles and emergence of pathogens.</title>
        <authorList>
            <person name="Haridas S."/>
            <person name="Albert R."/>
            <person name="Binder M."/>
            <person name="Bloem J."/>
            <person name="Labutti K."/>
            <person name="Salamov A."/>
            <person name="Andreopoulos B."/>
            <person name="Baker S."/>
            <person name="Barry K."/>
            <person name="Bills G."/>
            <person name="Bluhm B."/>
            <person name="Cannon C."/>
            <person name="Castanera R."/>
            <person name="Culley D."/>
            <person name="Daum C."/>
            <person name="Ezra D."/>
            <person name="Gonzalez J."/>
            <person name="Henrissat B."/>
            <person name="Kuo A."/>
            <person name="Liang C."/>
            <person name="Lipzen A."/>
            <person name="Lutzoni F."/>
            <person name="Magnuson J."/>
            <person name="Mondo S."/>
            <person name="Nolan M."/>
            <person name="Ohm R."/>
            <person name="Pangilinan J."/>
            <person name="Park H.-J."/>
            <person name="Ramirez L."/>
            <person name="Alfaro M."/>
            <person name="Sun H."/>
            <person name="Tritt A."/>
            <person name="Yoshinaga Y."/>
            <person name="Zwiers L.-H."/>
            <person name="Turgeon B."/>
            <person name="Goodwin S."/>
            <person name="Spatafora J."/>
            <person name="Crous P."/>
            <person name="Grigoriev I."/>
        </authorList>
    </citation>
    <scope>NUCLEOTIDE SEQUENCE</scope>
    <source>
        <strain evidence="5">CBS 690.94</strain>
    </source>
</reference>
<protein>
    <submittedName>
        <fullName evidence="5">Phosphoglycerate mutase-like protein</fullName>
    </submittedName>
</protein>
<dbReference type="InterPro" id="IPR013078">
    <property type="entry name" value="His_Pase_superF_clade-1"/>
</dbReference>
<dbReference type="SUPFAM" id="SSF53254">
    <property type="entry name" value="Phosphoglycerate mutase-like"/>
    <property type="match status" value="1"/>
</dbReference>
<gene>
    <name evidence="5" type="ORF">P171DRAFT_437563</name>
</gene>
<keyword evidence="2" id="KW-0413">Isomerase</keyword>
<evidence type="ECO:0000256" key="3">
    <source>
        <dbReference type="SAM" id="MobiDB-lite"/>
    </source>
</evidence>
<dbReference type="PROSITE" id="PS00175">
    <property type="entry name" value="PG_MUTASE"/>
    <property type="match status" value="1"/>
</dbReference>
<feature type="compositionally biased region" description="Basic residues" evidence="3">
    <location>
        <begin position="34"/>
        <end position="45"/>
    </location>
</feature>
<feature type="signal peptide" evidence="4">
    <location>
        <begin position="1"/>
        <end position="25"/>
    </location>
</feature>
<dbReference type="GO" id="GO:0016791">
    <property type="term" value="F:phosphatase activity"/>
    <property type="evidence" value="ECO:0007669"/>
    <property type="project" value="TreeGrafter"/>
</dbReference>
<name>A0A9P4P5R7_9PLEO</name>
<dbReference type="CDD" id="cd07067">
    <property type="entry name" value="HP_PGM_like"/>
    <property type="match status" value="1"/>
</dbReference>
<dbReference type="GO" id="GO:0005737">
    <property type="term" value="C:cytoplasm"/>
    <property type="evidence" value="ECO:0007669"/>
    <property type="project" value="TreeGrafter"/>
</dbReference>
<dbReference type="PANTHER" id="PTHR48100:SF1">
    <property type="entry name" value="HISTIDINE PHOSPHATASE FAMILY PROTEIN-RELATED"/>
    <property type="match status" value="1"/>
</dbReference>
<dbReference type="Gene3D" id="3.40.50.1240">
    <property type="entry name" value="Phosphoglycerate mutase-like"/>
    <property type="match status" value="1"/>
</dbReference>
<accession>A0A9P4P5R7</accession>
<comment type="caution">
    <text evidence="5">The sequence shown here is derived from an EMBL/GenBank/DDBJ whole genome shotgun (WGS) entry which is preliminary data.</text>
</comment>
<evidence type="ECO:0000256" key="4">
    <source>
        <dbReference type="SAM" id="SignalP"/>
    </source>
</evidence>
<organism evidence="5 6">
    <name type="scientific">Karstenula rhodostoma CBS 690.94</name>
    <dbReference type="NCBI Taxonomy" id="1392251"/>
    <lineage>
        <taxon>Eukaryota</taxon>
        <taxon>Fungi</taxon>
        <taxon>Dikarya</taxon>
        <taxon>Ascomycota</taxon>
        <taxon>Pezizomycotina</taxon>
        <taxon>Dothideomycetes</taxon>
        <taxon>Pleosporomycetidae</taxon>
        <taxon>Pleosporales</taxon>
        <taxon>Massarineae</taxon>
        <taxon>Didymosphaeriaceae</taxon>
        <taxon>Karstenula</taxon>
    </lineage>
</organism>
<dbReference type="SMART" id="SM00855">
    <property type="entry name" value="PGAM"/>
    <property type="match status" value="1"/>
</dbReference>
<dbReference type="OrthoDB" id="496981at2759"/>
<dbReference type="InterPro" id="IPR029033">
    <property type="entry name" value="His_PPase_superfam"/>
</dbReference>